<dbReference type="InterPro" id="IPR004007">
    <property type="entry name" value="DhaL_dom"/>
</dbReference>
<proteinExistence type="predicted"/>
<dbReference type="SMART" id="SM01120">
    <property type="entry name" value="Dak2"/>
    <property type="match status" value="1"/>
</dbReference>
<sequence length="214" mass="23837">MTLLTIELAASWLKECTKELETVEEYLTQLDKDVGDADHGKLVVQGFRRVEEHITDEFDSLHDVFNQASKILLNDTDSTAVKLYGIAFNEMAITLEGKEATVQQFSHSLRSAVNKMKKVGNSKRGDKTLIDVWEAMADLSEEKETLRSADFEDKAKSVLKTSKHLMAQKGKASEYGSESVGFLDPGTVSSYYLFLALTNVIEKAENKDSVSKTT</sequence>
<dbReference type="PROSITE" id="PS51480">
    <property type="entry name" value="DHAL"/>
    <property type="match status" value="1"/>
</dbReference>
<evidence type="ECO:0000259" key="3">
    <source>
        <dbReference type="PROSITE" id="PS51480"/>
    </source>
</evidence>
<reference evidence="4" key="1">
    <citation type="submission" date="2022-06" db="EMBL/GenBank/DDBJ databases">
        <title>Alkalicoccobacillus porphyridii sp. nov., isolated from a marine red alga, Porphyridium purpureum and reclassification of Shouchella plakortidis and Shouchella gibsonii as Alkalicoccobacillus plakortidis comb. nov. and Alkalicoccobacillus gibsonii comb. nov.</title>
        <authorList>
            <person name="Kim K.H."/>
            <person name="Lee J.K."/>
            <person name="Han D.M."/>
            <person name="Baek J.H."/>
            <person name="Jeon C.O."/>
        </authorList>
    </citation>
    <scope>NUCLEOTIDE SEQUENCE</scope>
    <source>
        <strain evidence="4">DSM 19153</strain>
    </source>
</reference>
<keyword evidence="1" id="KW-0808">Transferase</keyword>
<dbReference type="NCBIfam" id="TIGR02365">
    <property type="entry name" value="dha_L_ycgS"/>
    <property type="match status" value="1"/>
</dbReference>
<dbReference type="PANTHER" id="PTHR28629">
    <property type="entry name" value="TRIOKINASE/FMN CYCLASE"/>
    <property type="match status" value="1"/>
</dbReference>
<dbReference type="Gene3D" id="1.25.40.340">
    <property type="match status" value="1"/>
</dbReference>
<dbReference type="PANTHER" id="PTHR28629:SF4">
    <property type="entry name" value="TRIOKINASE_FMN CYCLASE"/>
    <property type="match status" value="1"/>
</dbReference>
<gene>
    <name evidence="4" type="primary">dhaL</name>
    <name evidence="4" type="ORF">NDM98_11640</name>
</gene>
<accession>A0ABT0XJL2</accession>
<dbReference type="InterPro" id="IPR050861">
    <property type="entry name" value="Dihydroxyacetone_Kinase"/>
</dbReference>
<evidence type="ECO:0000256" key="1">
    <source>
        <dbReference type="ARBA" id="ARBA00022679"/>
    </source>
</evidence>
<evidence type="ECO:0000313" key="5">
    <source>
        <dbReference type="Proteomes" id="UP001203665"/>
    </source>
</evidence>
<keyword evidence="2 4" id="KW-0418">Kinase</keyword>
<dbReference type="EMBL" id="JAMQJY010000001">
    <property type="protein sequence ID" value="MCM2676084.1"/>
    <property type="molecule type" value="Genomic_DNA"/>
</dbReference>
<dbReference type="Proteomes" id="UP001203665">
    <property type="component" value="Unassembled WGS sequence"/>
</dbReference>
<dbReference type="GO" id="GO:0016301">
    <property type="term" value="F:kinase activity"/>
    <property type="evidence" value="ECO:0007669"/>
    <property type="project" value="UniProtKB-KW"/>
</dbReference>
<protein>
    <submittedName>
        <fullName evidence="4">Dihydroxyacetone kinase subunit DhaL</fullName>
    </submittedName>
</protein>
<dbReference type="SUPFAM" id="SSF101473">
    <property type="entry name" value="DhaL-like"/>
    <property type="match status" value="1"/>
</dbReference>
<keyword evidence="5" id="KW-1185">Reference proteome</keyword>
<dbReference type="InterPro" id="IPR036117">
    <property type="entry name" value="DhaL_dom_sf"/>
</dbReference>
<name>A0ABT0XJL2_9BACI</name>
<dbReference type="Pfam" id="PF02734">
    <property type="entry name" value="Dak2"/>
    <property type="match status" value="1"/>
</dbReference>
<dbReference type="RefSeq" id="WP_251607726.1">
    <property type="nucleotide sequence ID" value="NZ_JAMQJY010000001.1"/>
</dbReference>
<evidence type="ECO:0000256" key="2">
    <source>
        <dbReference type="ARBA" id="ARBA00022777"/>
    </source>
</evidence>
<evidence type="ECO:0000313" key="4">
    <source>
        <dbReference type="EMBL" id="MCM2676084.1"/>
    </source>
</evidence>
<dbReference type="InterPro" id="IPR012737">
    <property type="entry name" value="DhaK_L_YcgS"/>
</dbReference>
<feature type="domain" description="DhaL" evidence="3">
    <location>
        <begin position="7"/>
        <end position="199"/>
    </location>
</feature>
<comment type="caution">
    <text evidence="4">The sequence shown here is derived from an EMBL/GenBank/DDBJ whole genome shotgun (WGS) entry which is preliminary data.</text>
</comment>
<organism evidence="4 5">
    <name type="scientific">Alkalicoccobacillus plakortidis</name>
    <dbReference type="NCBI Taxonomy" id="444060"/>
    <lineage>
        <taxon>Bacteria</taxon>
        <taxon>Bacillati</taxon>
        <taxon>Bacillota</taxon>
        <taxon>Bacilli</taxon>
        <taxon>Bacillales</taxon>
        <taxon>Bacillaceae</taxon>
        <taxon>Alkalicoccobacillus</taxon>
    </lineage>
</organism>